<dbReference type="Pfam" id="PF05136">
    <property type="entry name" value="Phage_portal_2"/>
    <property type="match status" value="1"/>
</dbReference>
<accession>Q2SI55</accession>
<evidence type="ECO:0000313" key="3">
    <source>
        <dbReference type="Proteomes" id="UP000000238"/>
    </source>
</evidence>
<proteinExistence type="predicted"/>
<dbReference type="HOGENOM" id="CLU_027870_3_0_6"/>
<dbReference type="InterPro" id="IPR006429">
    <property type="entry name" value="Phage_lambda_portal"/>
</dbReference>
<name>Q2SI55_HAHCH</name>
<protein>
    <submittedName>
        <fullName evidence="2">Phage portal protein, lambda family</fullName>
    </submittedName>
</protein>
<dbReference type="eggNOG" id="COG5511">
    <property type="taxonomic scope" value="Bacteria"/>
</dbReference>
<dbReference type="KEGG" id="hch:HCH_02895"/>
<dbReference type="STRING" id="349521.HCH_02895"/>
<evidence type="ECO:0000313" key="2">
    <source>
        <dbReference type="EMBL" id="ABC29669.1"/>
    </source>
</evidence>
<dbReference type="AlphaFoldDB" id="Q2SI55"/>
<dbReference type="GO" id="GO:0005198">
    <property type="term" value="F:structural molecule activity"/>
    <property type="evidence" value="ECO:0007669"/>
    <property type="project" value="InterPro"/>
</dbReference>
<dbReference type="EMBL" id="CP000155">
    <property type="protein sequence ID" value="ABC29669.1"/>
    <property type="molecule type" value="Genomic_DNA"/>
</dbReference>
<dbReference type="RefSeq" id="WP_011396738.1">
    <property type="nucleotide sequence ID" value="NC_007645.1"/>
</dbReference>
<dbReference type="Proteomes" id="UP000000238">
    <property type="component" value="Chromosome"/>
</dbReference>
<organism evidence="2 3">
    <name type="scientific">Hahella chejuensis (strain KCTC 2396)</name>
    <dbReference type="NCBI Taxonomy" id="349521"/>
    <lineage>
        <taxon>Bacteria</taxon>
        <taxon>Pseudomonadati</taxon>
        <taxon>Pseudomonadota</taxon>
        <taxon>Gammaproteobacteria</taxon>
        <taxon>Oceanospirillales</taxon>
        <taxon>Hahellaceae</taxon>
        <taxon>Hahella</taxon>
    </lineage>
</organism>
<evidence type="ECO:0000256" key="1">
    <source>
        <dbReference type="SAM" id="MobiDB-lite"/>
    </source>
</evidence>
<sequence length="522" mass="58361">MNDTSVRILDAQGRPMSSVYTGAGAGFGNQLVNWNPMAQTADAALLPTLKMGNARADDLARNHGIASNGVQLHVDNIVGHLFRLSYKPRWQRLGMSEEDAASLARDVEQAWTEYAEDDVHCYLDAERKRTFTMLIREGIATHTTKGEIMASAEWEYRPGSLFKTCIKTITPHRVSNPHNLMDTNRLRGGVNVDRYGAARSYNVRDTSVPGYMFGDGMGSTWREIPRETSWGREQFLHVFEPTEDGQTRGANRFLAVMEQMHMLGKLQHTKLQNAIVNAMYAAVIESEMDSSAAFEIIGGDGGEDVLQKWMMSMLDYHAGANIRMNGVKIPHLMPGEKLNLMTSSNADNGFAELEASILRWIAAGLNVPFEALARDYSKTTYSSARASMLDGWRYFMGRRKVIAARFATKIFALWLEEAFSRGVIVPPKGAKSFYDGKASWCNCAWIGSGRVAIDGLKEVKEAVLRIDSGLSTYEKELALMGEDYQEIFQQQIREVRERQEAGLPPPSWMRVTNMAPDEREAA</sequence>
<dbReference type="OrthoDB" id="622132at2"/>
<feature type="region of interest" description="Disordered" evidence="1">
    <location>
        <begin position="503"/>
        <end position="522"/>
    </location>
</feature>
<reference evidence="2 3" key="1">
    <citation type="journal article" date="2005" name="Nucleic Acids Res.">
        <title>Genomic blueprint of Hahella chejuensis, a marine microbe producing an algicidal agent.</title>
        <authorList>
            <person name="Jeong H."/>
            <person name="Yim J.H."/>
            <person name="Lee C."/>
            <person name="Choi S.-H."/>
            <person name="Park Y.K."/>
            <person name="Yoon S.H."/>
            <person name="Hur C.-G."/>
            <person name="Kang H.-Y."/>
            <person name="Kim D."/>
            <person name="Lee H.H."/>
            <person name="Park K.H."/>
            <person name="Park S.-H."/>
            <person name="Park H.-S."/>
            <person name="Lee H.K."/>
            <person name="Oh T.K."/>
            <person name="Kim J.F."/>
        </authorList>
    </citation>
    <scope>NUCLEOTIDE SEQUENCE [LARGE SCALE GENOMIC DNA]</scope>
    <source>
        <strain evidence="2 3">KCTC 2396</strain>
    </source>
</reference>
<gene>
    <name evidence="2" type="ordered locus">HCH_02895</name>
</gene>
<keyword evidence="3" id="KW-1185">Reference proteome</keyword>
<dbReference type="GO" id="GO:0019068">
    <property type="term" value="P:virion assembly"/>
    <property type="evidence" value="ECO:0007669"/>
    <property type="project" value="InterPro"/>
</dbReference>
<dbReference type="NCBIfam" id="TIGR01539">
    <property type="entry name" value="portal_lambda"/>
    <property type="match status" value="1"/>
</dbReference>